<dbReference type="Proteomes" id="UP000323506">
    <property type="component" value="Chromosome D09"/>
</dbReference>
<protein>
    <submittedName>
        <fullName evidence="1">Uncharacterized protein</fullName>
    </submittedName>
</protein>
<reference evidence="1 2" key="1">
    <citation type="submission" date="2019-06" db="EMBL/GenBank/DDBJ databases">
        <title>WGS assembly of Gossypium darwinii.</title>
        <authorList>
            <person name="Chen Z.J."/>
            <person name="Sreedasyam A."/>
            <person name="Ando A."/>
            <person name="Song Q."/>
            <person name="De L."/>
            <person name="Hulse-Kemp A."/>
            <person name="Ding M."/>
            <person name="Ye W."/>
            <person name="Kirkbride R."/>
            <person name="Jenkins J."/>
            <person name="Plott C."/>
            <person name="Lovell J."/>
            <person name="Lin Y.-M."/>
            <person name="Vaughn R."/>
            <person name="Liu B."/>
            <person name="Li W."/>
            <person name="Simpson S."/>
            <person name="Scheffler B."/>
            <person name="Saski C."/>
            <person name="Grover C."/>
            <person name="Hu G."/>
            <person name="Conover J."/>
            <person name="Carlson J."/>
            <person name="Shu S."/>
            <person name="Boston L."/>
            <person name="Williams M."/>
            <person name="Peterson D."/>
            <person name="Mcgee K."/>
            <person name="Jones D."/>
            <person name="Wendel J."/>
            <person name="Stelly D."/>
            <person name="Grimwood J."/>
            <person name="Schmutz J."/>
        </authorList>
    </citation>
    <scope>NUCLEOTIDE SEQUENCE [LARGE SCALE GENOMIC DNA]</scope>
    <source>
        <strain evidence="1">1808015.09</strain>
    </source>
</reference>
<dbReference type="AlphaFoldDB" id="A0A5D2BAA0"/>
<evidence type="ECO:0000313" key="1">
    <source>
        <dbReference type="EMBL" id="TYG54274.1"/>
    </source>
</evidence>
<keyword evidence="2" id="KW-1185">Reference proteome</keyword>
<dbReference type="EMBL" id="CM017709">
    <property type="protein sequence ID" value="TYG54274.1"/>
    <property type="molecule type" value="Genomic_DNA"/>
</dbReference>
<accession>A0A5D2BAA0</accession>
<sequence length="100" mass="11251">MREWSGISFVCLRIKEIGVGKQQSRNAAVIAKNLEVLIIVTAMLCQNYSSSWPLSRHCLLVTIIKLETALDSSHDSYHCLSFISEAQDSYNITLVYIDEA</sequence>
<gene>
    <name evidence="1" type="ORF">ES288_D09G175900v1</name>
</gene>
<evidence type="ECO:0000313" key="2">
    <source>
        <dbReference type="Proteomes" id="UP000323506"/>
    </source>
</evidence>
<name>A0A5D2BAA0_GOSDA</name>
<proteinExistence type="predicted"/>
<organism evidence="1 2">
    <name type="scientific">Gossypium darwinii</name>
    <name type="common">Darwin's cotton</name>
    <name type="synonym">Gossypium barbadense var. darwinii</name>
    <dbReference type="NCBI Taxonomy" id="34276"/>
    <lineage>
        <taxon>Eukaryota</taxon>
        <taxon>Viridiplantae</taxon>
        <taxon>Streptophyta</taxon>
        <taxon>Embryophyta</taxon>
        <taxon>Tracheophyta</taxon>
        <taxon>Spermatophyta</taxon>
        <taxon>Magnoliopsida</taxon>
        <taxon>eudicotyledons</taxon>
        <taxon>Gunneridae</taxon>
        <taxon>Pentapetalae</taxon>
        <taxon>rosids</taxon>
        <taxon>malvids</taxon>
        <taxon>Malvales</taxon>
        <taxon>Malvaceae</taxon>
        <taxon>Malvoideae</taxon>
        <taxon>Gossypium</taxon>
    </lineage>
</organism>